<sequence length="268" mass="29320">MVNYGFILVPLYIYPLPGAWDPLFHAAKTHPNVTFQAVINPDTGPSAPCPNTDYINATAYLNRYSNIQTLAYVHTAARYDCGPEADDICPCTQPLSALRSNITDYQNWNIPGRCTAQDIHLDGIFFDEAPSDGNCSSYMSDATAFARSTLTHGSTVLFNAGEAVDATYWRTADYVNVFEGTEAAYDTADVGALDGEGKYHAQTTMIIHSYTDGADIVARDVNTVLSVTNDAMAGLYVTDLEVYSEFPTNWMTFVGQVAKVVERNKGLE</sequence>
<accession>A0A9W7SP62</accession>
<evidence type="ECO:0000313" key="1">
    <source>
        <dbReference type="EMBL" id="KAH9826201.1"/>
    </source>
</evidence>
<dbReference type="Pfam" id="PF12138">
    <property type="entry name" value="Spherulin4"/>
    <property type="match status" value="1"/>
</dbReference>
<keyword evidence="2" id="KW-1185">Reference proteome</keyword>
<protein>
    <submittedName>
        <fullName evidence="1">Spherulation-specific family 4</fullName>
    </submittedName>
</protein>
<dbReference type="EMBL" id="RIBY02002021">
    <property type="protein sequence ID" value="KAH9826201.1"/>
    <property type="molecule type" value="Genomic_DNA"/>
</dbReference>
<reference evidence="1 2" key="1">
    <citation type="journal article" date="2018" name="IMA Fungus">
        <title>IMA Genome-F 10: Nine draft genome sequences of Claviceps purpurea s.lat., including C. arundinis, C. humidiphila, and C. cf. spartinae, pseudomolecules for the pitch canker pathogen Fusarium circinatum, draft genome of Davidsoniella eucalypti, Grosmannia galeiformis, Quambalaria eucalypti, and Teratosphaeria destructans.</title>
        <authorList>
            <person name="Wingfield B.D."/>
            <person name="Liu M."/>
            <person name="Nguyen H.D."/>
            <person name="Lane F.A."/>
            <person name="Morgan S.W."/>
            <person name="De Vos L."/>
            <person name="Wilken P.M."/>
            <person name="Duong T.A."/>
            <person name="Aylward J."/>
            <person name="Coetzee M.P."/>
            <person name="Dadej K."/>
            <person name="De Beer Z.W."/>
            <person name="Findlay W."/>
            <person name="Havenga M."/>
            <person name="Kolarik M."/>
            <person name="Menzies J.G."/>
            <person name="Naidoo K."/>
            <person name="Pochopski O."/>
            <person name="Shoukouhi P."/>
            <person name="Santana Q.C."/>
            <person name="Seifert K.A."/>
            <person name="Soal N."/>
            <person name="Steenkamp E.T."/>
            <person name="Tatham C.T."/>
            <person name="van der Nest M.A."/>
            <person name="Wingfield M.J."/>
        </authorList>
    </citation>
    <scope>NUCLEOTIDE SEQUENCE [LARGE SCALE GENOMIC DNA]</scope>
    <source>
        <strain evidence="1">CMW44962</strain>
    </source>
</reference>
<proteinExistence type="predicted"/>
<dbReference type="OrthoDB" id="5342184at2759"/>
<reference evidence="1 2" key="2">
    <citation type="journal article" date="2021" name="Curr. Genet.">
        <title>Genetic response to nitrogen starvation in the aggressive Eucalyptus foliar pathogen Teratosphaeria destructans.</title>
        <authorList>
            <person name="Havenga M."/>
            <person name="Wingfield B.D."/>
            <person name="Wingfield M.J."/>
            <person name="Dreyer L.L."/>
            <person name="Roets F."/>
            <person name="Aylward J."/>
        </authorList>
    </citation>
    <scope>NUCLEOTIDE SEQUENCE [LARGE SCALE GENOMIC DNA]</scope>
    <source>
        <strain evidence="1">CMW44962</strain>
    </source>
</reference>
<comment type="caution">
    <text evidence="1">The sequence shown here is derived from an EMBL/GenBank/DDBJ whole genome shotgun (WGS) entry which is preliminary data.</text>
</comment>
<dbReference type="PANTHER" id="PTHR35040">
    <property type="match status" value="1"/>
</dbReference>
<dbReference type="InterPro" id="IPR021986">
    <property type="entry name" value="Spherulin4"/>
</dbReference>
<dbReference type="PANTHER" id="PTHR35040:SF9">
    <property type="entry name" value="4-LIKE CELL SURFACE PROTEIN, PUTATIVE (AFU_ORTHOLOGUE AFUA_4G14080)-RELATED"/>
    <property type="match status" value="1"/>
</dbReference>
<name>A0A9W7SP62_9PEZI</name>
<evidence type="ECO:0000313" key="2">
    <source>
        <dbReference type="Proteomes" id="UP001138500"/>
    </source>
</evidence>
<dbReference type="AlphaFoldDB" id="A0A9W7SP62"/>
<dbReference type="Proteomes" id="UP001138500">
    <property type="component" value="Unassembled WGS sequence"/>
</dbReference>
<gene>
    <name evidence="1" type="ORF">Tdes44962_MAKER10071</name>
</gene>
<organism evidence="1 2">
    <name type="scientific">Teratosphaeria destructans</name>
    <dbReference type="NCBI Taxonomy" id="418781"/>
    <lineage>
        <taxon>Eukaryota</taxon>
        <taxon>Fungi</taxon>
        <taxon>Dikarya</taxon>
        <taxon>Ascomycota</taxon>
        <taxon>Pezizomycotina</taxon>
        <taxon>Dothideomycetes</taxon>
        <taxon>Dothideomycetidae</taxon>
        <taxon>Mycosphaerellales</taxon>
        <taxon>Teratosphaeriaceae</taxon>
        <taxon>Teratosphaeria</taxon>
    </lineage>
</organism>